<dbReference type="OrthoDB" id="74314at2759"/>
<dbReference type="CDD" id="cd21885">
    <property type="entry name" value="SARAH_RASSF1-like"/>
    <property type="match status" value="1"/>
</dbReference>
<feature type="domain" description="Ras-associating" evidence="4">
    <location>
        <begin position="592"/>
        <end position="713"/>
    </location>
</feature>
<dbReference type="AlphaFoldDB" id="A0A6P6YCG6"/>
<dbReference type="SMART" id="SM00314">
    <property type="entry name" value="RA"/>
    <property type="match status" value="1"/>
</dbReference>
<dbReference type="PANTHER" id="PTHR22738:SF10">
    <property type="entry name" value="RAS ASSOCIATION DOMAIN-CONTAINING PROTEIN 1 HOMOLOG"/>
    <property type="match status" value="1"/>
</dbReference>
<keyword evidence="1" id="KW-0493">Microtubule</keyword>
<keyword evidence="7" id="KW-0418">Kinase</keyword>
<dbReference type="GO" id="GO:0005874">
    <property type="term" value="C:microtubule"/>
    <property type="evidence" value="ECO:0007669"/>
    <property type="project" value="UniProtKB-KW"/>
</dbReference>
<reference evidence="7" key="1">
    <citation type="submission" date="2025-08" db="UniProtKB">
        <authorList>
            <consortium name="RefSeq"/>
        </authorList>
    </citation>
    <scope>IDENTIFICATION</scope>
    <source>
        <strain evidence="7">Airmid</strain>
    </source>
</reference>
<name>A0A6P6YCG6_DERPT</name>
<feature type="region of interest" description="Disordered" evidence="2">
    <location>
        <begin position="770"/>
        <end position="805"/>
    </location>
</feature>
<feature type="region of interest" description="Disordered" evidence="2">
    <location>
        <begin position="375"/>
        <end position="412"/>
    </location>
</feature>
<feature type="region of interest" description="Disordered" evidence="2">
    <location>
        <begin position="436"/>
        <end position="461"/>
    </location>
</feature>
<evidence type="ECO:0000313" key="6">
    <source>
        <dbReference type="Proteomes" id="UP000515146"/>
    </source>
</evidence>
<dbReference type="Proteomes" id="UP000515146">
    <property type="component" value="Unplaced"/>
</dbReference>
<dbReference type="PROSITE" id="PS50951">
    <property type="entry name" value="SARAH"/>
    <property type="match status" value="1"/>
</dbReference>
<dbReference type="RefSeq" id="XP_027202975.1">
    <property type="nucleotide sequence ID" value="XM_027347174.1"/>
</dbReference>
<dbReference type="InParanoid" id="A0A6P6YCG6"/>
<gene>
    <name evidence="7" type="primary">LOC113796884</name>
</gene>
<keyword evidence="7" id="KW-0808">Transferase</keyword>
<dbReference type="InterPro" id="IPR011524">
    <property type="entry name" value="SARAH_dom"/>
</dbReference>
<feature type="compositionally biased region" description="Low complexity" evidence="2">
    <location>
        <begin position="451"/>
        <end position="461"/>
    </location>
</feature>
<feature type="domain" description="Phorbol-ester/DAG-type" evidence="3">
    <location>
        <begin position="243"/>
        <end position="364"/>
    </location>
</feature>
<feature type="compositionally biased region" description="Low complexity" evidence="2">
    <location>
        <begin position="309"/>
        <end position="327"/>
    </location>
</feature>
<dbReference type="InterPro" id="IPR033614">
    <property type="entry name" value="RASSF1-6"/>
</dbReference>
<feature type="compositionally biased region" description="Low complexity" evidence="2">
    <location>
        <begin position="170"/>
        <end position="185"/>
    </location>
</feature>
<dbReference type="Pfam" id="PF00788">
    <property type="entry name" value="RA"/>
    <property type="match status" value="1"/>
</dbReference>
<dbReference type="KEGG" id="dpte:113796884"/>
<evidence type="ECO:0000313" key="7">
    <source>
        <dbReference type="RefSeq" id="XP_027202975.1"/>
    </source>
</evidence>
<dbReference type="OMA" id="HEFQRYE"/>
<evidence type="ECO:0000259" key="3">
    <source>
        <dbReference type="PROSITE" id="PS50081"/>
    </source>
</evidence>
<dbReference type="PROSITE" id="PS50081">
    <property type="entry name" value="ZF_DAG_PE_2"/>
    <property type="match status" value="1"/>
</dbReference>
<evidence type="ECO:0000259" key="4">
    <source>
        <dbReference type="PROSITE" id="PS50200"/>
    </source>
</evidence>
<feature type="compositionally biased region" description="Low complexity" evidence="2">
    <location>
        <begin position="773"/>
        <end position="799"/>
    </location>
</feature>
<sequence length="805" mass="91283">MFNSYRVSSISINNNNNDADVDDDDRNQFTINESSLLNNNNLKLNDQQVLYNNHISTSKSFPVIQNDYVHSFNDTIDCSSSFNPSTTTSIITNIYDGNDRLTTKSSSTTTIPLINLTNESFIQLFFPNFAQQISTTIMSGLNWINQINAATLFQNIWTSSGFLRRRFSSSSQASSPIPTTTSSSPINNEQSNNIQDDFTYRQYKFAKILNGTIRLQTLKPSELIELSSFGLVELDNDIEPGIGHEFQRYENDKATWCDSCGEFLFPSVMDDNNVGGGGGIDDDSKTKQFNNNNNNNSDDHDDNDVGQKNSSTLTTTTKVSNTATTTTKTSVSIQADHLLRTYFQCTKCKYICHWKCLHLIRIDCRQHSPQSTMMMIPSSSNDNRASKTTTTSTLKSDEIDNNNNIDDDENNSEISIVTTNNSIDLENNQSTATLSTETSFADDDDNDESSDNTTMTTSNNSITSVFIDDNIDESKKINGESNNNVNQQTAAAAKSSSNSSFIIESSYLITPKIISDLRAKILKYNERVRSRGSGLGITLIDEQRCLFRGFLRVHMNLTRPINVIAGKRPPSIYDIINDEENNQNQRRTLTSFYMPRDTVKNIHITSDSTSLQVIKAMLKKFKVVDNPQKFALYLRRRFPQEELNKNGNNNDDDSITDDTKNQNEMTINKFLKTAGHEHSLKRLHDHERPLILQLEFDSFAYCSVDIVLQENDNADIAWDAFEIPELRNFLKILEREEYEHLQHVRAHYHEMQRILKALIDYEENRLIKNSYRNNNNNNNNNNNDNDTGNQSDNNNNTGNILAVTS</sequence>
<organism evidence="6 7">
    <name type="scientific">Dermatophagoides pteronyssinus</name>
    <name type="common">European house dust mite</name>
    <dbReference type="NCBI Taxonomy" id="6956"/>
    <lineage>
        <taxon>Eukaryota</taxon>
        <taxon>Metazoa</taxon>
        <taxon>Ecdysozoa</taxon>
        <taxon>Arthropoda</taxon>
        <taxon>Chelicerata</taxon>
        <taxon>Arachnida</taxon>
        <taxon>Acari</taxon>
        <taxon>Acariformes</taxon>
        <taxon>Sarcoptiformes</taxon>
        <taxon>Astigmata</taxon>
        <taxon>Psoroptidia</taxon>
        <taxon>Analgoidea</taxon>
        <taxon>Pyroglyphidae</taxon>
        <taxon>Dermatophagoidinae</taxon>
        <taxon>Dermatophagoides</taxon>
    </lineage>
</organism>
<dbReference type="Pfam" id="PF16517">
    <property type="entry name" value="Nore1-SARAH"/>
    <property type="match status" value="1"/>
</dbReference>
<dbReference type="InterPro" id="IPR002219">
    <property type="entry name" value="PKC_DAG/PE"/>
</dbReference>
<dbReference type="Gene3D" id="3.30.60.20">
    <property type="match status" value="1"/>
</dbReference>
<dbReference type="Gene3D" id="1.20.5.110">
    <property type="match status" value="1"/>
</dbReference>
<dbReference type="Gene3D" id="3.10.20.90">
    <property type="entry name" value="Phosphatidylinositol 3-kinase Catalytic Subunit, Chain A, domain 1"/>
    <property type="match status" value="1"/>
</dbReference>
<proteinExistence type="predicted"/>
<dbReference type="CDD" id="cd01778">
    <property type="entry name" value="RA_RASSF1_like"/>
    <property type="match status" value="1"/>
</dbReference>
<dbReference type="InterPro" id="IPR000159">
    <property type="entry name" value="RA_dom"/>
</dbReference>
<dbReference type="GO" id="GO:0016301">
    <property type="term" value="F:kinase activity"/>
    <property type="evidence" value="ECO:0007669"/>
    <property type="project" value="UniProtKB-KW"/>
</dbReference>
<keyword evidence="6" id="KW-1185">Reference proteome</keyword>
<feature type="compositionally biased region" description="Acidic residues" evidence="2">
    <location>
        <begin position="440"/>
        <end position="450"/>
    </location>
</feature>
<feature type="domain" description="SARAH" evidence="5">
    <location>
        <begin position="715"/>
        <end position="762"/>
    </location>
</feature>
<evidence type="ECO:0000256" key="1">
    <source>
        <dbReference type="ARBA" id="ARBA00022701"/>
    </source>
</evidence>
<protein>
    <submittedName>
        <fullName evidence="7">Probable serine/threonine-protein kinase ndrD</fullName>
    </submittedName>
</protein>
<evidence type="ECO:0000256" key="2">
    <source>
        <dbReference type="SAM" id="MobiDB-lite"/>
    </source>
</evidence>
<dbReference type="PANTHER" id="PTHR22738">
    <property type="entry name" value="RASSF"/>
    <property type="match status" value="1"/>
</dbReference>
<evidence type="ECO:0000259" key="5">
    <source>
        <dbReference type="PROSITE" id="PS50951"/>
    </source>
</evidence>
<feature type="region of interest" description="Disordered" evidence="2">
    <location>
        <begin position="274"/>
        <end position="327"/>
    </location>
</feature>
<accession>A0A6P6YCG6</accession>
<dbReference type="GO" id="GO:0007165">
    <property type="term" value="P:signal transduction"/>
    <property type="evidence" value="ECO:0007669"/>
    <property type="project" value="InterPro"/>
</dbReference>
<feature type="region of interest" description="Disordered" evidence="2">
    <location>
        <begin position="170"/>
        <end position="193"/>
    </location>
</feature>
<dbReference type="PROSITE" id="PS50200">
    <property type="entry name" value="RA"/>
    <property type="match status" value="1"/>
</dbReference>